<evidence type="ECO:0000313" key="2">
    <source>
        <dbReference type="EMBL" id="MCA9386077.1"/>
    </source>
</evidence>
<evidence type="ECO:0000313" key="3">
    <source>
        <dbReference type="Proteomes" id="UP000754563"/>
    </source>
</evidence>
<reference evidence="2" key="1">
    <citation type="submission" date="2020-04" db="EMBL/GenBank/DDBJ databases">
        <authorList>
            <person name="Zhang T."/>
        </authorList>
    </citation>
    <scope>NUCLEOTIDE SEQUENCE</scope>
    <source>
        <strain evidence="2">HKST-UBA11</strain>
    </source>
</reference>
<dbReference type="PANTHER" id="PTHR36121">
    <property type="entry name" value="PROTEIN SXY"/>
    <property type="match status" value="1"/>
</dbReference>
<organism evidence="2 3">
    <name type="scientific">Candidatus Dojkabacteria bacterium</name>
    <dbReference type="NCBI Taxonomy" id="2099670"/>
    <lineage>
        <taxon>Bacteria</taxon>
        <taxon>Candidatus Dojkabacteria</taxon>
    </lineage>
</organism>
<dbReference type="Proteomes" id="UP000754563">
    <property type="component" value="Unassembled WGS sequence"/>
</dbReference>
<gene>
    <name evidence="2" type="ORF">KC717_05505</name>
</gene>
<proteinExistence type="predicted"/>
<name>A0A955L9E9_9BACT</name>
<dbReference type="SUPFAM" id="SSF159894">
    <property type="entry name" value="YgaC/TfoX-N like"/>
    <property type="match status" value="1"/>
</dbReference>
<evidence type="ECO:0000259" key="1">
    <source>
        <dbReference type="Pfam" id="PF04993"/>
    </source>
</evidence>
<dbReference type="PANTHER" id="PTHR36121:SF1">
    <property type="entry name" value="PROTEIN SXY"/>
    <property type="match status" value="1"/>
</dbReference>
<feature type="domain" description="TfoX N-terminal" evidence="1">
    <location>
        <begin position="14"/>
        <end position="104"/>
    </location>
</feature>
<dbReference type="InterPro" id="IPR047525">
    <property type="entry name" value="TfoX-like"/>
</dbReference>
<dbReference type="EMBL" id="JAGQLH010000076">
    <property type="protein sequence ID" value="MCA9386077.1"/>
    <property type="molecule type" value="Genomic_DNA"/>
</dbReference>
<sequence>MNKQEFHNYVMNDVLGHIPGVTSRAMFGGYGIYKNGVIFALIAYEKLYFKSDETVENTFKSAGGTQFEYSKGNHKFTKMRYWTIPQEDMDDPNKVSTWVEKSYLASKRNMS</sequence>
<reference evidence="2" key="2">
    <citation type="journal article" date="2021" name="Microbiome">
        <title>Successional dynamics and alternative stable states in a saline activated sludge microbial community over 9 years.</title>
        <authorList>
            <person name="Wang Y."/>
            <person name="Ye J."/>
            <person name="Ju F."/>
            <person name="Liu L."/>
            <person name="Boyd J.A."/>
            <person name="Deng Y."/>
            <person name="Parks D.H."/>
            <person name="Jiang X."/>
            <person name="Yin X."/>
            <person name="Woodcroft B.J."/>
            <person name="Tyson G.W."/>
            <person name="Hugenholtz P."/>
            <person name="Polz M.F."/>
            <person name="Zhang T."/>
        </authorList>
    </citation>
    <scope>NUCLEOTIDE SEQUENCE</scope>
    <source>
        <strain evidence="2">HKST-UBA11</strain>
    </source>
</reference>
<dbReference type="InterPro" id="IPR007076">
    <property type="entry name" value="TfoX_N"/>
</dbReference>
<accession>A0A955L9E9</accession>
<dbReference type="Pfam" id="PF04993">
    <property type="entry name" value="TfoX_N"/>
    <property type="match status" value="1"/>
</dbReference>
<dbReference type="AlphaFoldDB" id="A0A955L9E9"/>
<comment type="caution">
    <text evidence="2">The sequence shown here is derived from an EMBL/GenBank/DDBJ whole genome shotgun (WGS) entry which is preliminary data.</text>
</comment>
<protein>
    <submittedName>
        <fullName evidence="2">TfoX/Sxy family protein</fullName>
    </submittedName>
</protein>
<dbReference type="Gene3D" id="3.30.1460.30">
    <property type="entry name" value="YgaC/TfoX-N like chaperone"/>
    <property type="match status" value="1"/>
</dbReference>